<sequence>MSPDRVRRLAWARDVLYGTTRRAPMLNCYGLHEWAMLYRPEGESSETVSKHQGLPLRVSQQTLNAVVEERPLRCTHTDAVRFFAPSALPLLAAFDRARVEEAAGQSVDEIARTRGQRDAAALILEHGKVPNRNLQPALEQPGCVHATMDLFKWSSKLAPFVSSELIADCLHLAIQARVLDMRASPYDLRAAAECLGSEWGDFDPSPILIETEMGRQEYVDLQLELYRSAAPVRARVLAAYDEVLSHWPELLGQKLQPGMPK</sequence>
<organism evidence="1">
    <name type="scientific">Pinguiococcus pyrenoidosus</name>
    <dbReference type="NCBI Taxonomy" id="172671"/>
    <lineage>
        <taxon>Eukaryota</taxon>
        <taxon>Sar</taxon>
        <taxon>Stramenopiles</taxon>
        <taxon>Ochrophyta</taxon>
        <taxon>Pinguiophyceae</taxon>
        <taxon>Pinguiochrysidales</taxon>
        <taxon>Pinguiochrysidaceae</taxon>
        <taxon>Pinguiococcus</taxon>
    </lineage>
</organism>
<name>A0A7R9U8B9_9STRA</name>
<proteinExistence type="predicted"/>
<accession>A0A7R9U8B9</accession>
<protein>
    <submittedName>
        <fullName evidence="1">Uncharacterized protein</fullName>
    </submittedName>
</protein>
<dbReference type="AlphaFoldDB" id="A0A7R9U8B9"/>
<dbReference type="EMBL" id="HBEA01009900">
    <property type="protein sequence ID" value="CAD8258119.1"/>
    <property type="molecule type" value="Transcribed_RNA"/>
</dbReference>
<evidence type="ECO:0000313" key="1">
    <source>
        <dbReference type="EMBL" id="CAD8258119.1"/>
    </source>
</evidence>
<reference evidence="1" key="1">
    <citation type="submission" date="2021-01" db="EMBL/GenBank/DDBJ databases">
        <authorList>
            <person name="Corre E."/>
            <person name="Pelletier E."/>
            <person name="Niang G."/>
            <person name="Scheremetjew M."/>
            <person name="Finn R."/>
            <person name="Kale V."/>
            <person name="Holt S."/>
            <person name="Cochrane G."/>
            <person name="Meng A."/>
            <person name="Brown T."/>
            <person name="Cohen L."/>
        </authorList>
    </citation>
    <scope>NUCLEOTIDE SEQUENCE</scope>
    <source>
        <strain evidence="1">CCMP2078</strain>
    </source>
</reference>
<gene>
    <name evidence="1" type="ORF">PPYR1160_LOCUS7620</name>
</gene>